<feature type="chain" id="PRO_5042267293" evidence="1">
    <location>
        <begin position="22"/>
        <end position="232"/>
    </location>
</feature>
<dbReference type="EMBL" id="BLLK01000069">
    <property type="protein sequence ID" value="GFH61061.1"/>
    <property type="molecule type" value="Genomic_DNA"/>
</dbReference>
<accession>A0AAD3DAW7</accession>
<protein>
    <submittedName>
        <fullName evidence="2">Uncharacterized protein</fullName>
    </submittedName>
</protein>
<evidence type="ECO:0000313" key="3">
    <source>
        <dbReference type="Proteomes" id="UP001054902"/>
    </source>
</evidence>
<name>A0AAD3DAW7_9STRA</name>
<feature type="signal peptide" evidence="1">
    <location>
        <begin position="1"/>
        <end position="21"/>
    </location>
</feature>
<organism evidence="2 3">
    <name type="scientific">Chaetoceros tenuissimus</name>
    <dbReference type="NCBI Taxonomy" id="426638"/>
    <lineage>
        <taxon>Eukaryota</taxon>
        <taxon>Sar</taxon>
        <taxon>Stramenopiles</taxon>
        <taxon>Ochrophyta</taxon>
        <taxon>Bacillariophyta</taxon>
        <taxon>Coscinodiscophyceae</taxon>
        <taxon>Chaetocerotophycidae</taxon>
        <taxon>Chaetocerotales</taxon>
        <taxon>Chaetocerotaceae</taxon>
        <taxon>Chaetoceros</taxon>
    </lineage>
</organism>
<proteinExistence type="predicted"/>
<dbReference type="Proteomes" id="UP001054902">
    <property type="component" value="Unassembled WGS sequence"/>
</dbReference>
<comment type="caution">
    <text evidence="2">The sequence shown here is derived from an EMBL/GenBank/DDBJ whole genome shotgun (WGS) entry which is preliminary data.</text>
</comment>
<sequence length="232" mass="25274">MNIPVIILSLLLSALVHQVECFSPQFLCKKSTQNEIENDRREFVHNLVKSVSLTTSILSSPSIVHAEEENSTQQQLPNKTFVKGSVILKDVELPQDSSDEFASAALYITARPNKADNVPRAILDGSNGKPPPVLAARIPRPVFPLDFSLTSLDLTQEGASLISGAENDTFWFEGMDLIVSARFDTDGVAYTRDPTDLVGRSIFNPKQNDAGVTVPLTGRGFTGKMVTGKSKK</sequence>
<keyword evidence="3" id="KW-1185">Reference proteome</keyword>
<reference evidence="2 3" key="1">
    <citation type="journal article" date="2021" name="Sci. Rep.">
        <title>The genome of the diatom Chaetoceros tenuissimus carries an ancient integrated fragment of an extant virus.</title>
        <authorList>
            <person name="Hongo Y."/>
            <person name="Kimura K."/>
            <person name="Takaki Y."/>
            <person name="Yoshida Y."/>
            <person name="Baba S."/>
            <person name="Kobayashi G."/>
            <person name="Nagasaki K."/>
            <person name="Hano T."/>
            <person name="Tomaru Y."/>
        </authorList>
    </citation>
    <scope>NUCLEOTIDE SEQUENCE [LARGE SCALE GENOMIC DNA]</scope>
    <source>
        <strain evidence="2 3">NIES-3715</strain>
    </source>
</reference>
<evidence type="ECO:0000313" key="2">
    <source>
        <dbReference type="EMBL" id="GFH61061.1"/>
    </source>
</evidence>
<gene>
    <name evidence="2" type="ORF">CTEN210_17537</name>
</gene>
<dbReference type="AlphaFoldDB" id="A0AAD3DAW7"/>
<evidence type="ECO:0000256" key="1">
    <source>
        <dbReference type="SAM" id="SignalP"/>
    </source>
</evidence>
<keyword evidence="1" id="KW-0732">Signal</keyword>